<proteinExistence type="predicted"/>
<protein>
    <recommendedName>
        <fullName evidence="2">Phosphatidylinositol kinase</fullName>
    </recommendedName>
</protein>
<dbReference type="NCBIfam" id="TIGR03843">
    <property type="entry name" value="SCO1664 family protein"/>
    <property type="match status" value="1"/>
</dbReference>
<dbReference type="AlphaFoldDB" id="A0A6J4LX72"/>
<name>A0A6J4LX72_9ACTN</name>
<reference evidence="1" key="1">
    <citation type="submission" date="2020-02" db="EMBL/GenBank/DDBJ databases">
        <authorList>
            <person name="Meier V. D."/>
        </authorList>
    </citation>
    <scope>NUCLEOTIDE SEQUENCE</scope>
    <source>
        <strain evidence="1">AVDCRST_MAG46</strain>
    </source>
</reference>
<evidence type="ECO:0000313" key="1">
    <source>
        <dbReference type="EMBL" id="CAA9340519.1"/>
    </source>
</evidence>
<evidence type="ECO:0008006" key="2">
    <source>
        <dbReference type="Google" id="ProtNLM"/>
    </source>
</evidence>
<organism evidence="1">
    <name type="scientific">uncultured Nocardioidaceae bacterium</name>
    <dbReference type="NCBI Taxonomy" id="253824"/>
    <lineage>
        <taxon>Bacteria</taxon>
        <taxon>Bacillati</taxon>
        <taxon>Actinomycetota</taxon>
        <taxon>Actinomycetes</taxon>
        <taxon>Propionibacteriales</taxon>
        <taxon>Nocardioidaceae</taxon>
        <taxon>environmental samples</taxon>
    </lineage>
</organism>
<sequence length="267" mass="28656">MNETLADTEVEAILRDGALTLSGRLLTASNATFVGHCSLDGVSVDCVYKPVRGEKPLWDFPDGTLAGREVASHLISELAGWHLVPVTVLTDGPFGPGMVQRWVDEVEDAGLVDIVAQDNLPDGWLHVLDALDGAERPVALVHADLPDLRSMSVMDAVINNADRKGGHVLVDSAGGVYGCDHGVSLHVEDKLRTVLWGWAGDPLADADLAALERLSARLSEPAVAARLLDLISPAEVSALGRRIRRSQRTTLHPLPSRSWPAIPWPAF</sequence>
<dbReference type="EMBL" id="CADCUD010000127">
    <property type="protein sequence ID" value="CAA9340519.1"/>
    <property type="molecule type" value="Genomic_DNA"/>
</dbReference>
<gene>
    <name evidence="1" type="ORF">AVDCRST_MAG46-1981</name>
</gene>
<accession>A0A6J4LX72</accession>
<dbReference type="InterPro" id="IPR022292">
    <property type="entry name" value="CHP03843"/>
</dbReference>